<dbReference type="Proteomes" id="UP001239994">
    <property type="component" value="Unassembled WGS sequence"/>
</dbReference>
<accession>A0AAD8ZFB2</accession>
<dbReference type="PANTHER" id="PTHR37984:SF15">
    <property type="entry name" value="INTEGRASE CATALYTIC DOMAIN-CONTAINING PROTEIN"/>
    <property type="match status" value="1"/>
</dbReference>
<dbReference type="GO" id="GO:0015074">
    <property type="term" value="P:DNA integration"/>
    <property type="evidence" value="ECO:0007669"/>
    <property type="project" value="InterPro"/>
</dbReference>
<dbReference type="PROSITE" id="PS50994">
    <property type="entry name" value="INTEGRASE"/>
    <property type="match status" value="1"/>
</dbReference>
<name>A0AAD8ZFB2_9TELE</name>
<dbReference type="PANTHER" id="PTHR37984">
    <property type="entry name" value="PROTEIN CBG26694"/>
    <property type="match status" value="1"/>
</dbReference>
<dbReference type="InterPro" id="IPR050951">
    <property type="entry name" value="Retrovirus_Pol_polyprotein"/>
</dbReference>
<dbReference type="AlphaFoldDB" id="A0AAD8ZFB2"/>
<comment type="caution">
    <text evidence="2">The sequence shown here is derived from an EMBL/GenBank/DDBJ whole genome shotgun (WGS) entry which is preliminary data.</text>
</comment>
<dbReference type="InterPro" id="IPR036397">
    <property type="entry name" value="RNaseH_sf"/>
</dbReference>
<keyword evidence="3" id="KW-1185">Reference proteome</keyword>
<sequence length="288" mass="33994">MDRFSKMVRLVPLVALPTAWETADQLFRQIFRQFGLPKYIVSDRGSQFTSRVWKVLLGKLNIIVSLMSGYHPQANGQVERVNQELGKFLHLYCNYHPETWSTYLPWAKYAQNSLRHTGTGLTPFECVLGYQLPLYPWNVPTSDQLEVERWCRESEQTWEEMHQNLRREITVYKRKADKKRGETPKYELWQKVWVSTKDSQAGTTGKLKARYEGPYSITGRVNELEHFLSQYCITPHTTVVSLAEMPIARRHAKHFIAGSPWYRLRALMDWWHLLLDSQYLIWTKKVHC</sequence>
<gene>
    <name evidence="2" type="ORF">P4O66_000883</name>
</gene>
<dbReference type="InterPro" id="IPR012337">
    <property type="entry name" value="RNaseH-like_sf"/>
</dbReference>
<dbReference type="EMBL" id="JAROKS010000014">
    <property type="protein sequence ID" value="KAK1796886.1"/>
    <property type="molecule type" value="Genomic_DNA"/>
</dbReference>
<evidence type="ECO:0000313" key="3">
    <source>
        <dbReference type="Proteomes" id="UP001239994"/>
    </source>
</evidence>
<dbReference type="GO" id="GO:0003676">
    <property type="term" value="F:nucleic acid binding"/>
    <property type="evidence" value="ECO:0007669"/>
    <property type="project" value="InterPro"/>
</dbReference>
<dbReference type="Gene3D" id="3.30.420.10">
    <property type="entry name" value="Ribonuclease H-like superfamily/Ribonuclease H"/>
    <property type="match status" value="1"/>
</dbReference>
<proteinExistence type="predicted"/>
<evidence type="ECO:0000313" key="2">
    <source>
        <dbReference type="EMBL" id="KAK1796886.1"/>
    </source>
</evidence>
<protein>
    <recommendedName>
        <fullName evidence="1">Integrase catalytic domain-containing protein</fullName>
    </recommendedName>
</protein>
<evidence type="ECO:0000259" key="1">
    <source>
        <dbReference type="PROSITE" id="PS50994"/>
    </source>
</evidence>
<reference evidence="2" key="1">
    <citation type="submission" date="2023-03" db="EMBL/GenBank/DDBJ databases">
        <title>Electrophorus voltai genome.</title>
        <authorList>
            <person name="Bian C."/>
        </authorList>
    </citation>
    <scope>NUCLEOTIDE SEQUENCE</scope>
    <source>
        <strain evidence="2">CB-2022</strain>
        <tissue evidence="2">Muscle</tissue>
    </source>
</reference>
<dbReference type="InterPro" id="IPR001584">
    <property type="entry name" value="Integrase_cat-core"/>
</dbReference>
<organism evidence="2 3">
    <name type="scientific">Electrophorus voltai</name>
    <dbReference type="NCBI Taxonomy" id="2609070"/>
    <lineage>
        <taxon>Eukaryota</taxon>
        <taxon>Metazoa</taxon>
        <taxon>Chordata</taxon>
        <taxon>Craniata</taxon>
        <taxon>Vertebrata</taxon>
        <taxon>Euteleostomi</taxon>
        <taxon>Actinopterygii</taxon>
        <taxon>Neopterygii</taxon>
        <taxon>Teleostei</taxon>
        <taxon>Ostariophysi</taxon>
        <taxon>Gymnotiformes</taxon>
        <taxon>Gymnotoidei</taxon>
        <taxon>Gymnotidae</taxon>
        <taxon>Electrophorus</taxon>
    </lineage>
</organism>
<feature type="domain" description="Integrase catalytic" evidence="1">
    <location>
        <begin position="1"/>
        <end position="131"/>
    </location>
</feature>
<dbReference type="SUPFAM" id="SSF53098">
    <property type="entry name" value="Ribonuclease H-like"/>
    <property type="match status" value="1"/>
</dbReference>
<dbReference type="Pfam" id="PF00665">
    <property type="entry name" value="rve"/>
    <property type="match status" value="1"/>
</dbReference>